<evidence type="ECO:0000313" key="4">
    <source>
        <dbReference type="EMBL" id="CAF0830792.1"/>
    </source>
</evidence>
<dbReference type="Proteomes" id="UP000663829">
    <property type="component" value="Unassembled WGS sequence"/>
</dbReference>
<evidence type="ECO:0000256" key="2">
    <source>
        <dbReference type="SAM" id="Phobius"/>
    </source>
</evidence>
<evidence type="ECO:0000313" key="7">
    <source>
        <dbReference type="EMBL" id="CAF3973006.1"/>
    </source>
</evidence>
<dbReference type="EMBL" id="CAJOBC010000713">
    <property type="protein sequence ID" value="CAF3617856.1"/>
    <property type="molecule type" value="Genomic_DNA"/>
</dbReference>
<evidence type="ECO:0000313" key="6">
    <source>
        <dbReference type="EMBL" id="CAF3617856.1"/>
    </source>
</evidence>
<keyword evidence="2" id="KW-1133">Transmembrane helix</keyword>
<dbReference type="EMBL" id="CAJNOK010012327">
    <property type="protein sequence ID" value="CAF1161171.1"/>
    <property type="molecule type" value="Genomic_DNA"/>
</dbReference>
<proteinExistence type="predicted"/>
<evidence type="ECO:0000313" key="8">
    <source>
        <dbReference type="Proteomes" id="UP000663829"/>
    </source>
</evidence>
<dbReference type="AlphaFoldDB" id="A0A813V0W3"/>
<name>A0A813V0W3_9BILA</name>
<sequence>MFNQYFGLLFSISLIVGGNSTINVKTFVDASHDEDDNYLQEIEDQNDELNSRKFYYTIFSYVVNLPEYFLRIVIQTLRIRMDLIEDDNETVDISSNALNDNNSSGNRNIMTPKLWLASGVIQDSSGQKSGDKQTKTKQDDGKNDKILRDSLLKQPRISKVLTVAGKDSTVIKDDDCLLLFYFFVTCYFLCILLLFYILYWILKRYFQKRKQHIATTDGVTSTNTTLLFKTKNYNNQLNSIYNAHSLVELVTPLLTQTLPSQYQQNVTQSTPSPSYV</sequence>
<keyword evidence="8" id="KW-1185">Reference proteome</keyword>
<keyword evidence="3" id="KW-0732">Signal</keyword>
<keyword evidence="2" id="KW-0812">Transmembrane</keyword>
<protein>
    <submittedName>
        <fullName evidence="4">Uncharacterized protein</fullName>
    </submittedName>
</protein>
<reference evidence="4" key="1">
    <citation type="submission" date="2021-02" db="EMBL/GenBank/DDBJ databases">
        <authorList>
            <person name="Nowell W R."/>
        </authorList>
    </citation>
    <scope>NUCLEOTIDE SEQUENCE</scope>
</reference>
<dbReference type="Proteomes" id="UP000677228">
    <property type="component" value="Unassembled WGS sequence"/>
</dbReference>
<dbReference type="Proteomes" id="UP000681722">
    <property type="component" value="Unassembled WGS sequence"/>
</dbReference>
<gene>
    <name evidence="4" type="ORF">GPM918_LOCUS5043</name>
    <name evidence="5" type="ORF">OVA965_LOCUS22100</name>
    <name evidence="6" type="ORF">SRO942_LOCUS5044</name>
    <name evidence="7" type="ORF">TMI583_LOCUS22818</name>
</gene>
<dbReference type="EMBL" id="CAJNOQ010000713">
    <property type="protein sequence ID" value="CAF0830792.1"/>
    <property type="molecule type" value="Genomic_DNA"/>
</dbReference>
<evidence type="ECO:0000256" key="3">
    <source>
        <dbReference type="SAM" id="SignalP"/>
    </source>
</evidence>
<evidence type="ECO:0000313" key="5">
    <source>
        <dbReference type="EMBL" id="CAF1161171.1"/>
    </source>
</evidence>
<feature type="chain" id="PRO_5036409451" evidence="3">
    <location>
        <begin position="22"/>
        <end position="276"/>
    </location>
</feature>
<feature type="signal peptide" evidence="3">
    <location>
        <begin position="1"/>
        <end position="21"/>
    </location>
</feature>
<feature type="compositionally biased region" description="Basic and acidic residues" evidence="1">
    <location>
        <begin position="129"/>
        <end position="142"/>
    </location>
</feature>
<organism evidence="4 8">
    <name type="scientific">Didymodactylos carnosus</name>
    <dbReference type="NCBI Taxonomy" id="1234261"/>
    <lineage>
        <taxon>Eukaryota</taxon>
        <taxon>Metazoa</taxon>
        <taxon>Spiralia</taxon>
        <taxon>Gnathifera</taxon>
        <taxon>Rotifera</taxon>
        <taxon>Eurotatoria</taxon>
        <taxon>Bdelloidea</taxon>
        <taxon>Philodinida</taxon>
        <taxon>Philodinidae</taxon>
        <taxon>Didymodactylos</taxon>
    </lineage>
</organism>
<feature type="transmembrane region" description="Helical" evidence="2">
    <location>
        <begin position="178"/>
        <end position="202"/>
    </location>
</feature>
<dbReference type="Proteomes" id="UP000682733">
    <property type="component" value="Unassembled WGS sequence"/>
</dbReference>
<dbReference type="EMBL" id="CAJOBA010033855">
    <property type="protein sequence ID" value="CAF3973006.1"/>
    <property type="molecule type" value="Genomic_DNA"/>
</dbReference>
<feature type="region of interest" description="Disordered" evidence="1">
    <location>
        <begin position="122"/>
        <end position="142"/>
    </location>
</feature>
<evidence type="ECO:0000256" key="1">
    <source>
        <dbReference type="SAM" id="MobiDB-lite"/>
    </source>
</evidence>
<keyword evidence="2" id="KW-0472">Membrane</keyword>
<comment type="caution">
    <text evidence="4">The sequence shown here is derived from an EMBL/GenBank/DDBJ whole genome shotgun (WGS) entry which is preliminary data.</text>
</comment>
<accession>A0A813V0W3</accession>